<name>A0A1F6CES3_9BACT</name>
<comment type="catalytic activity">
    <reaction evidence="15">
        <text>tRNA(Met) + L-methionine + ATP = L-methionyl-tRNA(Met) + AMP + diphosphate</text>
        <dbReference type="Rhea" id="RHEA:13481"/>
        <dbReference type="Rhea" id="RHEA-COMP:9667"/>
        <dbReference type="Rhea" id="RHEA-COMP:9698"/>
        <dbReference type="ChEBI" id="CHEBI:30616"/>
        <dbReference type="ChEBI" id="CHEBI:33019"/>
        <dbReference type="ChEBI" id="CHEBI:57844"/>
        <dbReference type="ChEBI" id="CHEBI:78442"/>
        <dbReference type="ChEBI" id="CHEBI:78530"/>
        <dbReference type="ChEBI" id="CHEBI:456215"/>
        <dbReference type="EC" id="6.1.1.10"/>
    </reaction>
</comment>
<dbReference type="GO" id="GO:0005737">
    <property type="term" value="C:cytoplasm"/>
    <property type="evidence" value="ECO:0007669"/>
    <property type="project" value="UniProtKB-SubCell"/>
</dbReference>
<comment type="subcellular location">
    <subcellularLocation>
        <location evidence="2">Cytoplasm</location>
    </subcellularLocation>
</comment>
<evidence type="ECO:0000256" key="13">
    <source>
        <dbReference type="ARBA" id="ARBA00023146"/>
    </source>
</evidence>
<evidence type="ECO:0000313" key="18">
    <source>
        <dbReference type="EMBL" id="OGG47467.1"/>
    </source>
</evidence>
<feature type="domain" description="TRNA-binding" evidence="17">
    <location>
        <begin position="8"/>
        <end position="111"/>
    </location>
</feature>
<dbReference type="GO" id="GO:0000049">
    <property type="term" value="F:tRNA binding"/>
    <property type="evidence" value="ECO:0007669"/>
    <property type="project" value="UniProtKB-UniRule"/>
</dbReference>
<dbReference type="GO" id="GO:0006431">
    <property type="term" value="P:methionyl-tRNA aminoacylation"/>
    <property type="evidence" value="ECO:0007669"/>
    <property type="project" value="InterPro"/>
</dbReference>
<evidence type="ECO:0000256" key="6">
    <source>
        <dbReference type="ARBA" id="ARBA00022490"/>
    </source>
</evidence>
<dbReference type="PANTHER" id="PTHR11586">
    <property type="entry name" value="TRNA-AMINOACYLATION COFACTOR ARC1 FAMILY MEMBER"/>
    <property type="match status" value="1"/>
</dbReference>
<evidence type="ECO:0000256" key="4">
    <source>
        <dbReference type="ARBA" id="ARBA00012838"/>
    </source>
</evidence>
<dbReference type="InterPro" id="IPR012340">
    <property type="entry name" value="NA-bd_OB-fold"/>
</dbReference>
<evidence type="ECO:0000256" key="1">
    <source>
        <dbReference type="ARBA" id="ARBA00003314"/>
    </source>
</evidence>
<evidence type="ECO:0000256" key="10">
    <source>
        <dbReference type="ARBA" id="ARBA00022840"/>
    </source>
</evidence>
<evidence type="ECO:0000256" key="15">
    <source>
        <dbReference type="ARBA" id="ARBA00047364"/>
    </source>
</evidence>
<dbReference type="EMBL" id="MFKQ01000009">
    <property type="protein sequence ID" value="OGG47467.1"/>
    <property type="molecule type" value="Genomic_DNA"/>
</dbReference>
<dbReference type="CDD" id="cd02800">
    <property type="entry name" value="tRNA_bind_EcMetRS_like"/>
    <property type="match status" value="1"/>
</dbReference>
<evidence type="ECO:0000313" key="19">
    <source>
        <dbReference type="Proteomes" id="UP000178344"/>
    </source>
</evidence>
<dbReference type="GO" id="GO:0005524">
    <property type="term" value="F:ATP binding"/>
    <property type="evidence" value="ECO:0007669"/>
    <property type="project" value="UniProtKB-KW"/>
</dbReference>
<evidence type="ECO:0000259" key="17">
    <source>
        <dbReference type="PROSITE" id="PS50886"/>
    </source>
</evidence>
<dbReference type="AlphaFoldDB" id="A0A1F6CES3"/>
<evidence type="ECO:0000256" key="7">
    <source>
        <dbReference type="ARBA" id="ARBA00022555"/>
    </source>
</evidence>
<evidence type="ECO:0000256" key="16">
    <source>
        <dbReference type="PROSITE-ProRule" id="PRU00209"/>
    </source>
</evidence>
<dbReference type="InterPro" id="IPR004495">
    <property type="entry name" value="Met-tRNA-synth_bsu_C"/>
</dbReference>
<evidence type="ECO:0000256" key="5">
    <source>
        <dbReference type="ARBA" id="ARBA00018753"/>
    </source>
</evidence>
<dbReference type="PANTHER" id="PTHR11586:SF37">
    <property type="entry name" value="TRNA-BINDING DOMAIN-CONTAINING PROTEIN"/>
    <property type="match status" value="1"/>
</dbReference>
<keyword evidence="11 16" id="KW-0694">RNA-binding</keyword>
<evidence type="ECO:0000256" key="2">
    <source>
        <dbReference type="ARBA" id="ARBA00004496"/>
    </source>
</evidence>
<keyword evidence="8" id="KW-0436">Ligase</keyword>
<accession>A0A1F6CES3</accession>
<evidence type="ECO:0000256" key="8">
    <source>
        <dbReference type="ARBA" id="ARBA00022598"/>
    </source>
</evidence>
<organism evidence="18 19">
    <name type="scientific">Candidatus Kaiserbacteria bacterium RIFCSPHIGHO2_01_FULL_49_13</name>
    <dbReference type="NCBI Taxonomy" id="1798477"/>
    <lineage>
        <taxon>Bacteria</taxon>
        <taxon>Candidatus Kaiseribacteriota</taxon>
    </lineage>
</organism>
<protein>
    <recommendedName>
        <fullName evidence="5">Methionine--tRNA ligase</fullName>
        <ecNumber evidence="4">6.1.1.10</ecNumber>
    </recommendedName>
    <alternativeName>
        <fullName evidence="14">Methionyl-tRNA synthetase</fullName>
    </alternativeName>
</protein>
<dbReference type="Gene3D" id="2.40.50.140">
    <property type="entry name" value="Nucleic acid-binding proteins"/>
    <property type="match status" value="1"/>
</dbReference>
<keyword evidence="10" id="KW-0067">ATP-binding</keyword>
<sequence>MNYATIDDFQKLELRIGTILSAEAIPDSDKLLKLMVDFGEEAPRQILAGIKTHIADPTSLIGTQCGFVANMAPRKLRGLESNGMLLAASTEDGTFSLLKPEKILPPGTRIK</sequence>
<keyword evidence="13" id="KW-0030">Aminoacyl-tRNA synthetase</keyword>
<comment type="subunit">
    <text evidence="3">Homodimer.</text>
</comment>
<evidence type="ECO:0000256" key="11">
    <source>
        <dbReference type="ARBA" id="ARBA00022884"/>
    </source>
</evidence>
<dbReference type="InterPro" id="IPR002547">
    <property type="entry name" value="tRNA-bd_dom"/>
</dbReference>
<dbReference type="Proteomes" id="UP000178344">
    <property type="component" value="Unassembled WGS sequence"/>
</dbReference>
<dbReference type="PROSITE" id="PS50886">
    <property type="entry name" value="TRBD"/>
    <property type="match status" value="1"/>
</dbReference>
<dbReference type="FunFam" id="2.40.50.140:FF:000042">
    <property type="entry name" value="Methionine--tRNA ligase"/>
    <property type="match status" value="1"/>
</dbReference>
<comment type="function">
    <text evidence="1">Is required not only for elongation of protein synthesis but also for the initiation of all mRNA translation through initiator tRNA(fMet) aminoacylation.</text>
</comment>
<dbReference type="Pfam" id="PF01588">
    <property type="entry name" value="tRNA_bind"/>
    <property type="match status" value="1"/>
</dbReference>
<dbReference type="GO" id="GO:0004825">
    <property type="term" value="F:methionine-tRNA ligase activity"/>
    <property type="evidence" value="ECO:0007669"/>
    <property type="project" value="UniProtKB-EC"/>
</dbReference>
<keyword evidence="12" id="KW-0648">Protein biosynthesis</keyword>
<keyword evidence="6" id="KW-0963">Cytoplasm</keyword>
<keyword evidence="7 16" id="KW-0820">tRNA-binding</keyword>
<evidence type="ECO:0000256" key="14">
    <source>
        <dbReference type="ARBA" id="ARBA00030904"/>
    </source>
</evidence>
<evidence type="ECO:0000256" key="3">
    <source>
        <dbReference type="ARBA" id="ARBA00011738"/>
    </source>
</evidence>
<dbReference type="InterPro" id="IPR051270">
    <property type="entry name" value="Tyrosine-tRNA_ligase_regulator"/>
</dbReference>
<comment type="caution">
    <text evidence="18">The sequence shown here is derived from an EMBL/GenBank/DDBJ whole genome shotgun (WGS) entry which is preliminary data.</text>
</comment>
<reference evidence="18 19" key="1">
    <citation type="journal article" date="2016" name="Nat. Commun.">
        <title>Thousands of microbial genomes shed light on interconnected biogeochemical processes in an aquifer system.</title>
        <authorList>
            <person name="Anantharaman K."/>
            <person name="Brown C.T."/>
            <person name="Hug L.A."/>
            <person name="Sharon I."/>
            <person name="Castelle C.J."/>
            <person name="Probst A.J."/>
            <person name="Thomas B.C."/>
            <person name="Singh A."/>
            <person name="Wilkins M.J."/>
            <person name="Karaoz U."/>
            <person name="Brodie E.L."/>
            <person name="Williams K.H."/>
            <person name="Hubbard S.S."/>
            <person name="Banfield J.F."/>
        </authorList>
    </citation>
    <scope>NUCLEOTIDE SEQUENCE [LARGE SCALE GENOMIC DNA]</scope>
</reference>
<gene>
    <name evidence="18" type="ORF">A2671_00745</name>
</gene>
<dbReference type="EC" id="6.1.1.10" evidence="4"/>
<keyword evidence="9" id="KW-0547">Nucleotide-binding</keyword>
<dbReference type="SUPFAM" id="SSF50249">
    <property type="entry name" value="Nucleic acid-binding proteins"/>
    <property type="match status" value="1"/>
</dbReference>
<evidence type="ECO:0000256" key="9">
    <source>
        <dbReference type="ARBA" id="ARBA00022741"/>
    </source>
</evidence>
<evidence type="ECO:0000256" key="12">
    <source>
        <dbReference type="ARBA" id="ARBA00022917"/>
    </source>
</evidence>
<proteinExistence type="predicted"/>